<dbReference type="EMBL" id="CAXAMN010025379">
    <property type="protein sequence ID" value="CAK9094795.1"/>
    <property type="molecule type" value="Genomic_DNA"/>
</dbReference>
<dbReference type="Proteomes" id="UP001642484">
    <property type="component" value="Unassembled WGS sequence"/>
</dbReference>
<sequence>MPMTHSSTETAAVTKNRRALEDRILGRGCSESCAQKLIWLEQVQEFAWMQKQFLFEMSLKRQHL</sequence>
<feature type="non-terminal residue" evidence="1">
    <location>
        <position position="1"/>
    </location>
</feature>
<accession>A0ABP0R581</accession>
<protein>
    <submittedName>
        <fullName evidence="1">Uncharacterized protein</fullName>
    </submittedName>
</protein>
<comment type="caution">
    <text evidence="1">The sequence shown here is derived from an EMBL/GenBank/DDBJ whole genome shotgun (WGS) entry which is preliminary data.</text>
</comment>
<feature type="non-terminal residue" evidence="1">
    <location>
        <position position="64"/>
    </location>
</feature>
<proteinExistence type="predicted"/>
<gene>
    <name evidence="1" type="ORF">CCMP2556_LOCUS45195</name>
</gene>
<name>A0ABP0R581_9DINO</name>
<reference evidence="1 2" key="1">
    <citation type="submission" date="2024-02" db="EMBL/GenBank/DDBJ databases">
        <authorList>
            <person name="Chen Y."/>
            <person name="Shah S."/>
            <person name="Dougan E. K."/>
            <person name="Thang M."/>
            <person name="Chan C."/>
        </authorList>
    </citation>
    <scope>NUCLEOTIDE SEQUENCE [LARGE SCALE GENOMIC DNA]</scope>
</reference>
<evidence type="ECO:0000313" key="2">
    <source>
        <dbReference type="Proteomes" id="UP001642484"/>
    </source>
</evidence>
<evidence type="ECO:0000313" key="1">
    <source>
        <dbReference type="EMBL" id="CAK9094795.1"/>
    </source>
</evidence>
<keyword evidence="2" id="KW-1185">Reference proteome</keyword>
<organism evidence="1 2">
    <name type="scientific">Durusdinium trenchii</name>
    <dbReference type="NCBI Taxonomy" id="1381693"/>
    <lineage>
        <taxon>Eukaryota</taxon>
        <taxon>Sar</taxon>
        <taxon>Alveolata</taxon>
        <taxon>Dinophyceae</taxon>
        <taxon>Suessiales</taxon>
        <taxon>Symbiodiniaceae</taxon>
        <taxon>Durusdinium</taxon>
    </lineage>
</organism>